<dbReference type="Proteomes" id="UP000297739">
    <property type="component" value="Unassembled WGS sequence"/>
</dbReference>
<organism evidence="2 3">
    <name type="scientific">Hymenobacter elongatus</name>
    <dbReference type="NCBI Taxonomy" id="877208"/>
    <lineage>
        <taxon>Bacteria</taxon>
        <taxon>Pseudomonadati</taxon>
        <taxon>Bacteroidota</taxon>
        <taxon>Cytophagia</taxon>
        <taxon>Cytophagales</taxon>
        <taxon>Hymenobacteraceae</taxon>
        <taxon>Hymenobacter</taxon>
    </lineage>
</organism>
<dbReference type="AlphaFoldDB" id="A0A4Z0PIB3"/>
<gene>
    <name evidence="2" type="ORF">E5J99_15530</name>
</gene>
<dbReference type="EMBL" id="SRLD01000033">
    <property type="protein sequence ID" value="TGE14589.1"/>
    <property type="molecule type" value="Genomic_DNA"/>
</dbReference>
<dbReference type="Pfam" id="PF07397">
    <property type="entry name" value="DUF1502"/>
    <property type="match status" value="1"/>
</dbReference>
<evidence type="ECO:0000313" key="2">
    <source>
        <dbReference type="EMBL" id="TGE14589.1"/>
    </source>
</evidence>
<evidence type="ECO:0000256" key="1">
    <source>
        <dbReference type="SAM" id="MobiDB-lite"/>
    </source>
</evidence>
<feature type="region of interest" description="Disordered" evidence="1">
    <location>
        <begin position="45"/>
        <end position="74"/>
    </location>
</feature>
<proteinExistence type="predicted"/>
<keyword evidence="3" id="KW-1185">Reference proteome</keyword>
<accession>A0A4Z0PIB3</accession>
<reference evidence="2 3" key="1">
    <citation type="submission" date="2019-04" db="EMBL/GenBank/DDBJ databases">
        <authorList>
            <person name="Feng G."/>
            <person name="Zhang J."/>
            <person name="Zhu H."/>
        </authorList>
    </citation>
    <scope>NUCLEOTIDE SEQUENCE [LARGE SCALE GENOMIC DNA]</scope>
    <source>
        <strain evidence="2 3">JCM 17223</strain>
    </source>
</reference>
<sequence length="74" mass="7653">MAANQFGTTAPCADYTVVRTADNQKIIPYAGCPAAGAGYPMYGIKSESTNAKKPPDSLGKANQAVFSTKQQAAP</sequence>
<name>A0A4Z0PIB3_9BACT</name>
<dbReference type="InterPro" id="IPR010871">
    <property type="entry name" value="DUF1502"/>
</dbReference>
<comment type="caution">
    <text evidence="2">The sequence shown here is derived from an EMBL/GenBank/DDBJ whole genome shotgun (WGS) entry which is preliminary data.</text>
</comment>
<evidence type="ECO:0000313" key="3">
    <source>
        <dbReference type="Proteomes" id="UP000297739"/>
    </source>
</evidence>
<feature type="compositionally biased region" description="Polar residues" evidence="1">
    <location>
        <begin position="64"/>
        <end position="74"/>
    </location>
</feature>
<protein>
    <submittedName>
        <fullName evidence="2">Uncharacterized protein</fullName>
    </submittedName>
</protein>